<feature type="compositionally biased region" description="Basic and acidic residues" evidence="2">
    <location>
        <begin position="713"/>
        <end position="731"/>
    </location>
</feature>
<feature type="region of interest" description="Disordered" evidence="2">
    <location>
        <begin position="655"/>
        <end position="690"/>
    </location>
</feature>
<feature type="coiled-coil region" evidence="1">
    <location>
        <begin position="406"/>
        <end position="433"/>
    </location>
</feature>
<reference evidence="3" key="1">
    <citation type="submission" date="2021-04" db="EMBL/GenBank/DDBJ databases">
        <authorList>
            <person name="Chebbi M.A.C M."/>
        </authorList>
    </citation>
    <scope>NUCLEOTIDE SEQUENCE</scope>
</reference>
<feature type="compositionally biased region" description="Polar residues" evidence="2">
    <location>
        <begin position="655"/>
        <end position="669"/>
    </location>
</feature>
<dbReference type="AlphaFoldDB" id="A0A8J2HHL5"/>
<proteinExistence type="predicted"/>
<comment type="caution">
    <text evidence="3">The sequence shown here is derived from an EMBL/GenBank/DDBJ whole genome shotgun (WGS) entry which is preliminary data.</text>
</comment>
<sequence>MYDGVKKGVKTFVYKVDRSISSGRLPQFISFSLSSLFLSTALSSRLCRGMPSLYVPPSSCSSTWIPRPHLSLLPGQLGLQGISVCAGQPPRRRSSLRGAQKSSSDSEVALLKFRDRKTRARDLLPWPKALETLTVDELARYRRRRVPDSPKDTLGARHYGDNYHEFENLSTEYRRAFKATSEESLLRADDEKIFPHNFTNNYSIQSINNPQVNINDKSMEAIEISRVPDVAKRSPIRRGTSLKHGGAFYTDTESANYKIYEGIHRAKLARRPTSLKMEGDMRTVTEQCEKFIEWLNVSRPELARIPTNLKLEGQFETSTENHDQYVPFVGARRPEILRQRAHLKLEGESNFIPEYTAVFKPHTTRERRSLKVPESHLKSGGEFTGRTEHYQNFLDPRGAVPMDQSQDDVIHQIEDSKLQLERQEQEWKKEEDMNMLVSKLEDLKGPPLGIPEYKDAYKNFPRERPKLLKPEDEIGRADGSKVNSSNPGKFSTKIDQDPEYKSMYLDRGQPIYRKPPLSRRPSIASSGFNRRLVPDLRQYHPTSEVRSQYVPYGNVPRTETLRRPVNLRPEGDMNLHPEYRDAYCTKRDYSVTDVKNQYRDRSLTDFRRNQNNWLTNNNDNNNSDEQRATDNRSPSPSYRLHVCNVDDEPRGFLQQQRSSLQHNSSSPIQASGIDDTRPYSPSFGKELKHSNDNNNQAFVVLDNASTSAVKVPESSKKRFDRNYNYESSESRRRSRNKTPSNWMPPWYDNTNTT</sequence>
<keyword evidence="1" id="KW-0175">Coiled coil</keyword>
<name>A0A8J2HHL5_COTCN</name>
<keyword evidence="4" id="KW-1185">Reference proteome</keyword>
<dbReference type="EMBL" id="CAJNRD030001121">
    <property type="protein sequence ID" value="CAG5095704.1"/>
    <property type="molecule type" value="Genomic_DNA"/>
</dbReference>
<dbReference type="Proteomes" id="UP000786811">
    <property type="component" value="Unassembled WGS sequence"/>
</dbReference>
<evidence type="ECO:0000256" key="2">
    <source>
        <dbReference type="SAM" id="MobiDB-lite"/>
    </source>
</evidence>
<evidence type="ECO:0000256" key="1">
    <source>
        <dbReference type="SAM" id="Coils"/>
    </source>
</evidence>
<feature type="region of interest" description="Disordered" evidence="2">
    <location>
        <begin position="609"/>
        <end position="638"/>
    </location>
</feature>
<dbReference type="OrthoDB" id="407410at2759"/>
<organism evidence="3 4">
    <name type="scientific">Cotesia congregata</name>
    <name type="common">Parasitoid wasp</name>
    <name type="synonym">Apanteles congregatus</name>
    <dbReference type="NCBI Taxonomy" id="51543"/>
    <lineage>
        <taxon>Eukaryota</taxon>
        <taxon>Metazoa</taxon>
        <taxon>Ecdysozoa</taxon>
        <taxon>Arthropoda</taxon>
        <taxon>Hexapoda</taxon>
        <taxon>Insecta</taxon>
        <taxon>Pterygota</taxon>
        <taxon>Neoptera</taxon>
        <taxon>Endopterygota</taxon>
        <taxon>Hymenoptera</taxon>
        <taxon>Apocrita</taxon>
        <taxon>Ichneumonoidea</taxon>
        <taxon>Braconidae</taxon>
        <taxon>Microgastrinae</taxon>
        <taxon>Cotesia</taxon>
    </lineage>
</organism>
<gene>
    <name evidence="3" type="ORF">HICCMSTLAB_LOCUS7841</name>
</gene>
<evidence type="ECO:0000313" key="4">
    <source>
        <dbReference type="Proteomes" id="UP000786811"/>
    </source>
</evidence>
<protein>
    <submittedName>
        <fullName evidence="3">Uncharacterized protein</fullName>
    </submittedName>
</protein>
<feature type="compositionally biased region" description="Low complexity" evidence="2">
    <location>
        <begin position="609"/>
        <end position="621"/>
    </location>
</feature>
<feature type="region of interest" description="Disordered" evidence="2">
    <location>
        <begin position="544"/>
        <end position="576"/>
    </location>
</feature>
<evidence type="ECO:0000313" key="3">
    <source>
        <dbReference type="EMBL" id="CAG5095704.1"/>
    </source>
</evidence>
<feature type="region of interest" description="Disordered" evidence="2">
    <location>
        <begin position="706"/>
        <end position="753"/>
    </location>
</feature>
<accession>A0A8J2HHL5</accession>
<feature type="region of interest" description="Disordered" evidence="2">
    <location>
        <begin position="474"/>
        <end position="495"/>
    </location>
</feature>